<dbReference type="PRINTS" id="PR00369">
    <property type="entry name" value="FLAVODOXIN"/>
</dbReference>
<dbReference type="Gene3D" id="3.40.50.360">
    <property type="match status" value="1"/>
</dbReference>
<keyword evidence="4 13" id="KW-0963">Cytoplasm</keyword>
<dbReference type="Pfam" id="PF00258">
    <property type="entry name" value="Flavodoxin_1"/>
    <property type="match status" value="1"/>
</dbReference>
<dbReference type="InterPro" id="IPR017938">
    <property type="entry name" value="Riboflavin_synthase-like_b-brl"/>
</dbReference>
<dbReference type="Proteomes" id="UP000507470">
    <property type="component" value="Unassembled WGS sequence"/>
</dbReference>
<feature type="binding site" evidence="13">
    <location>
        <position position="351"/>
    </location>
    <ligand>
        <name>FAD</name>
        <dbReference type="ChEBI" id="CHEBI:57692"/>
    </ligand>
</feature>
<feature type="binding site" evidence="13">
    <location>
        <position position="555"/>
    </location>
    <ligand>
        <name>NADP(+)</name>
        <dbReference type="ChEBI" id="CHEBI:58349"/>
    </ligand>
</feature>
<dbReference type="InterPro" id="IPR023173">
    <property type="entry name" value="NADPH_Cyt_P450_Rdtase_alpha"/>
</dbReference>
<dbReference type="GO" id="GO:0005829">
    <property type="term" value="C:cytosol"/>
    <property type="evidence" value="ECO:0007669"/>
    <property type="project" value="UniProtKB-ARBA"/>
</dbReference>
<gene>
    <name evidence="16" type="ORF">MCOR_33052</name>
</gene>
<dbReference type="InterPro" id="IPR003097">
    <property type="entry name" value="CysJ-like_FAD-binding"/>
</dbReference>
<evidence type="ECO:0000256" key="3">
    <source>
        <dbReference type="ARBA" id="ARBA00004496"/>
    </source>
</evidence>
<dbReference type="InterPro" id="IPR008254">
    <property type="entry name" value="Flavodoxin/NO_synth"/>
</dbReference>
<name>A0A6J8CUU7_MYTCO</name>
<dbReference type="SUPFAM" id="SSF63380">
    <property type="entry name" value="Riboflavin synthase domain-like"/>
    <property type="match status" value="1"/>
</dbReference>
<organism evidence="16 17">
    <name type="scientific">Mytilus coruscus</name>
    <name type="common">Sea mussel</name>
    <dbReference type="NCBI Taxonomy" id="42192"/>
    <lineage>
        <taxon>Eukaryota</taxon>
        <taxon>Metazoa</taxon>
        <taxon>Spiralia</taxon>
        <taxon>Lophotrochozoa</taxon>
        <taxon>Mollusca</taxon>
        <taxon>Bivalvia</taxon>
        <taxon>Autobranchia</taxon>
        <taxon>Pteriomorphia</taxon>
        <taxon>Mytilida</taxon>
        <taxon>Mytiloidea</taxon>
        <taxon>Mytilidae</taxon>
        <taxon>Mytilinae</taxon>
        <taxon>Mytilus</taxon>
    </lineage>
</organism>
<comment type="function">
    <text evidence="13">NADPH-dependent reductase which is a central component of the cytosolic iron-sulfur (Fe-S) protein assembly (CIA) machinery. Transfers electrons from NADPH via its FAD and FMN prosthetic groups to the [2Fe-2S] cluster of the anamorsin/DRE2 homolog, another key component of the CIA machinery. In turn, this reduced cluster provides electrons for assembly of cytosolic iron-sulfur cluster proteins.</text>
</comment>
<evidence type="ECO:0000256" key="4">
    <source>
        <dbReference type="ARBA" id="ARBA00022490"/>
    </source>
</evidence>
<keyword evidence="9 13" id="KW-0560">Oxidoreductase</keyword>
<dbReference type="Gene3D" id="3.40.50.80">
    <property type="entry name" value="Nucleotide-binding domain of ferredoxin-NADP reductase (FNR) module"/>
    <property type="match status" value="1"/>
</dbReference>
<evidence type="ECO:0000256" key="13">
    <source>
        <dbReference type="HAMAP-Rule" id="MF_03178"/>
    </source>
</evidence>
<dbReference type="PRINTS" id="PR00371">
    <property type="entry name" value="FPNCR"/>
</dbReference>
<comment type="similarity">
    <text evidence="13">Belongs to the NADPH-dependent diflavin oxidoreductase NDOR1 family.</text>
</comment>
<comment type="function">
    <text evidence="11">NADPH-dependent reductase which is a central component of the cytosolic iron-sulfur (Fe-S) protein assembly (CIA) machinery. Transfers electrons from NADPH via its FAD and FMN prosthetic groups to the [2Fe-2S] cluster of CIAPIN1, another key component of the CIA machinery. In turn, this reduced cluster provides electrons for assembly of cytosolic iron-sulfur cluster proteins. It can also reduce the [2Fe-2S] cluster of CISD1 and activate this protein implicated in Fe/S cluster repair. In vitro can fully activate methionine synthase/MTR in the presence of soluble cytochrome b5/CYB5A.</text>
</comment>
<dbReference type="Pfam" id="PF00667">
    <property type="entry name" value="FAD_binding_1"/>
    <property type="match status" value="1"/>
</dbReference>
<comment type="caution">
    <text evidence="13">Lacks conserved residue(s) required for the propagation of feature annotation.</text>
</comment>
<evidence type="ECO:0000313" key="17">
    <source>
        <dbReference type="Proteomes" id="UP000507470"/>
    </source>
</evidence>
<dbReference type="GO" id="GO:0016226">
    <property type="term" value="P:iron-sulfur cluster assembly"/>
    <property type="evidence" value="ECO:0007669"/>
    <property type="project" value="UniProtKB-UniRule"/>
</dbReference>
<evidence type="ECO:0000256" key="6">
    <source>
        <dbReference type="ARBA" id="ARBA00022643"/>
    </source>
</evidence>
<keyword evidence="5 13" id="KW-0285">Flavoprotein</keyword>
<reference evidence="16 17" key="1">
    <citation type="submission" date="2020-06" db="EMBL/GenBank/DDBJ databases">
        <authorList>
            <person name="Li R."/>
            <person name="Bekaert M."/>
        </authorList>
    </citation>
    <scope>NUCLEOTIDE SEQUENCE [LARGE SCALE GENOMIC DNA]</scope>
    <source>
        <strain evidence="17">wild</strain>
    </source>
</reference>
<dbReference type="InterPro" id="IPR001709">
    <property type="entry name" value="Flavoprot_Pyr_Nucl_cyt_Rdtase"/>
</dbReference>
<feature type="binding site" evidence="13">
    <location>
        <begin position="13"/>
        <end position="18"/>
    </location>
    <ligand>
        <name>FMN</name>
        <dbReference type="ChEBI" id="CHEBI:58210"/>
    </ligand>
</feature>
<evidence type="ECO:0000259" key="14">
    <source>
        <dbReference type="PROSITE" id="PS50902"/>
    </source>
</evidence>
<feature type="binding site" evidence="13">
    <location>
        <begin position="417"/>
        <end position="420"/>
    </location>
    <ligand>
        <name>FAD</name>
        <dbReference type="ChEBI" id="CHEBI:57692"/>
    </ligand>
</feature>
<dbReference type="SUPFAM" id="SSF52218">
    <property type="entry name" value="Flavoproteins"/>
    <property type="match status" value="1"/>
</dbReference>
<comment type="catalytic activity">
    <reaction evidence="10">
        <text>2 oxidized [2Fe-2S]-[protein] + NADPH = 2 reduced [2Fe-2S]-[protein] + NADP(+) + H(+)</text>
        <dbReference type="Rhea" id="RHEA:67716"/>
        <dbReference type="Rhea" id="RHEA-COMP:17327"/>
        <dbReference type="Rhea" id="RHEA-COMP:17328"/>
        <dbReference type="ChEBI" id="CHEBI:15378"/>
        <dbReference type="ChEBI" id="CHEBI:33737"/>
        <dbReference type="ChEBI" id="CHEBI:33738"/>
        <dbReference type="ChEBI" id="CHEBI:57783"/>
        <dbReference type="ChEBI" id="CHEBI:58349"/>
    </reaction>
    <physiologicalReaction direction="left-to-right" evidence="10">
        <dbReference type="Rhea" id="RHEA:67717"/>
    </physiologicalReaction>
</comment>
<dbReference type="PANTHER" id="PTHR19384:SF10">
    <property type="entry name" value="NADPH-DEPENDENT DIFLAVIN OXIDOREDUCTASE 1"/>
    <property type="match status" value="1"/>
</dbReference>
<feature type="binding site" evidence="13">
    <location>
        <begin position="60"/>
        <end position="63"/>
    </location>
    <ligand>
        <name>FMN</name>
        <dbReference type="ChEBI" id="CHEBI:58210"/>
    </ligand>
</feature>
<dbReference type="FunFam" id="3.40.50.80:FF:000032">
    <property type="entry name" value="NADPH-dependent diflavin oxidoreductase 1"/>
    <property type="match status" value="1"/>
</dbReference>
<feature type="binding site" evidence="13">
    <location>
        <position position="593"/>
    </location>
    <ligand>
        <name>FAD</name>
        <dbReference type="ChEBI" id="CHEBI:57692"/>
    </ligand>
</feature>
<evidence type="ECO:0000256" key="5">
    <source>
        <dbReference type="ARBA" id="ARBA00022630"/>
    </source>
</evidence>
<dbReference type="Pfam" id="PF00175">
    <property type="entry name" value="NAD_binding_1"/>
    <property type="match status" value="1"/>
</dbReference>
<evidence type="ECO:0000256" key="11">
    <source>
        <dbReference type="ARBA" id="ARBA00059862"/>
    </source>
</evidence>
<dbReference type="InterPro" id="IPR029039">
    <property type="entry name" value="Flavoprotein-like_sf"/>
</dbReference>
<evidence type="ECO:0000256" key="10">
    <source>
        <dbReference type="ARBA" id="ARBA00052174"/>
    </source>
</evidence>
<accession>A0A6J8CUU7</accession>
<feature type="binding site" evidence="13">
    <location>
        <begin position="383"/>
        <end position="386"/>
    </location>
    <ligand>
        <name>FAD</name>
        <dbReference type="ChEBI" id="CHEBI:57692"/>
    </ligand>
</feature>
<evidence type="ECO:0000259" key="15">
    <source>
        <dbReference type="PROSITE" id="PS51384"/>
    </source>
</evidence>
<dbReference type="InterPro" id="IPR001433">
    <property type="entry name" value="OxRdtase_FAD/NAD-bd"/>
</dbReference>
<dbReference type="InterPro" id="IPR017927">
    <property type="entry name" value="FAD-bd_FR_type"/>
</dbReference>
<dbReference type="FunFam" id="1.20.990.10:FF:000008">
    <property type="entry name" value="NADPH-dependent diflavin oxidoreductase 1"/>
    <property type="match status" value="1"/>
</dbReference>
<dbReference type="FunFam" id="3.40.50.360:FF:000015">
    <property type="entry name" value="NADPH-dependent diflavin oxidoreductase 1"/>
    <property type="match status" value="1"/>
</dbReference>
<evidence type="ECO:0000256" key="8">
    <source>
        <dbReference type="ARBA" id="ARBA00022857"/>
    </source>
</evidence>
<dbReference type="InterPro" id="IPR028879">
    <property type="entry name" value="NDOR1"/>
</dbReference>
<dbReference type="OrthoDB" id="1856718at2759"/>
<dbReference type="AlphaFoldDB" id="A0A6J8CUU7"/>
<evidence type="ECO:0000256" key="7">
    <source>
        <dbReference type="ARBA" id="ARBA00022827"/>
    </source>
</evidence>
<comment type="cofactor">
    <cofactor evidence="2 13">
        <name>FAD</name>
        <dbReference type="ChEBI" id="CHEBI:57692"/>
    </cofactor>
</comment>
<dbReference type="EC" id="1.18.1.-" evidence="13"/>
<dbReference type="GO" id="GO:0050661">
    <property type="term" value="F:NADP binding"/>
    <property type="evidence" value="ECO:0007669"/>
    <property type="project" value="UniProtKB-UniRule"/>
</dbReference>
<dbReference type="PROSITE" id="PS51384">
    <property type="entry name" value="FAD_FR"/>
    <property type="match status" value="1"/>
</dbReference>
<dbReference type="InterPro" id="IPR001094">
    <property type="entry name" value="Flavdoxin-like"/>
</dbReference>
<feature type="binding site" evidence="13">
    <location>
        <begin position="513"/>
        <end position="514"/>
    </location>
    <ligand>
        <name>NADP(+)</name>
        <dbReference type="ChEBI" id="CHEBI:58349"/>
    </ligand>
</feature>
<dbReference type="GO" id="GO:0160246">
    <property type="term" value="F:NADPH-iron-sulfur [2Fe-2S] protein oxidoreductase activity"/>
    <property type="evidence" value="ECO:0007669"/>
    <property type="project" value="InterPro"/>
</dbReference>
<protein>
    <recommendedName>
        <fullName evidence="13">NADPH-dependent diflavin oxidoreductase 1</fullName>
        <ecNumber evidence="13">1.18.1.-</ecNumber>
    </recommendedName>
    <alternativeName>
        <fullName evidence="13">NADPH-dependent FMN and FAD-containing oxidoreductase</fullName>
    </alternativeName>
</protein>
<comment type="subcellular location">
    <subcellularLocation>
        <location evidence="3 13">Cytoplasm</location>
    </subcellularLocation>
</comment>
<evidence type="ECO:0000256" key="1">
    <source>
        <dbReference type="ARBA" id="ARBA00001917"/>
    </source>
</evidence>
<dbReference type="InterPro" id="IPR039261">
    <property type="entry name" value="FNR_nucleotide-bd"/>
</dbReference>
<dbReference type="PROSITE" id="PS50902">
    <property type="entry name" value="FLAVODOXIN_LIKE"/>
    <property type="match status" value="1"/>
</dbReference>
<keyword evidence="7 13" id="KW-0274">FAD</keyword>
<keyword evidence="8 13" id="KW-0521">NADP</keyword>
<keyword evidence="17" id="KW-1185">Reference proteome</keyword>
<dbReference type="GO" id="GO:0010181">
    <property type="term" value="F:FMN binding"/>
    <property type="evidence" value="ECO:0007669"/>
    <property type="project" value="UniProtKB-UniRule"/>
</dbReference>
<comment type="cofactor">
    <cofactor evidence="1 13">
        <name>FMN</name>
        <dbReference type="ChEBI" id="CHEBI:58210"/>
    </cofactor>
</comment>
<comment type="similarity">
    <text evidence="13">In the N-terminal section; belongs to the flavodoxin family.</text>
</comment>
<dbReference type="GO" id="GO:0050660">
    <property type="term" value="F:flavin adenine dinucleotide binding"/>
    <property type="evidence" value="ECO:0007669"/>
    <property type="project" value="UniProtKB-UniRule"/>
</dbReference>
<comment type="subunit">
    <text evidence="12">Interacts with CIAPIN1; as part of the cytosolic iron-sulfur (Fe-S) protein assembly (CIA) machinery. Interacts with DCPS.</text>
</comment>
<dbReference type="GO" id="GO:0005634">
    <property type="term" value="C:nucleus"/>
    <property type="evidence" value="ECO:0007669"/>
    <property type="project" value="UniProtKB-ARBA"/>
</dbReference>
<dbReference type="PANTHER" id="PTHR19384">
    <property type="entry name" value="NITRIC OXIDE SYNTHASE-RELATED"/>
    <property type="match status" value="1"/>
</dbReference>
<proteinExistence type="inferred from homology"/>
<comment type="similarity">
    <text evidence="13">In the C-terminal section; belongs to the flavoprotein pyridine nucleotide cytochrome reductase family.</text>
</comment>
<dbReference type="GO" id="GO:0016651">
    <property type="term" value="F:oxidoreductase activity, acting on NAD(P)H"/>
    <property type="evidence" value="ECO:0007669"/>
    <property type="project" value="UniProtKB-UniRule"/>
</dbReference>
<sequence>MDIDRKLLILYGSQTGTAEDVADKVYREAKRRHFSARVTALDSYDISNLIQEKLVIFVCSTSGQGDPPDNMKMFWRFILRKNLPVNSLSQMSYAMLGLGDSAYQKFNFVAKKLYKRLQQLGAGSLLPVALADDQHDLGPDAVIYPWLDSLWKKVLNIYPLPPGREIISSSIRPPSRYTTTFIDKTASHPDLDNYRIGNHSQAAPSQSNPFYAKMTSNERVTAYDHFQDVRLIRFDISNSNISYSPGDVVVIMPQNSPETVTEFINHMKLKDDNFFHIQQQDLDIGLPHTLPQPCSVQYLVQNYLDINSVPRRSFFELLSFFADNELEKEKLEEFCTAEGQEELYTYCNRVRRSILEVLQDFPHTSANIPFEYLFDLIPILQPRSFSIASSQKMYPDEIHVLMAVVKYKTKMFKPRLGVCSTWLAGISPGTIVPLWVKKGTIAFPTDTACPVVMVGPGTGCAPFRSFIQERTVAGIGGNTLYFGCRNKDKDYYCKDEWTTLVNKGLLNLMTAFSRDQDDKIYVQHKILESKLMLWNILESGGWFYVAGNAKRMPDDVKDAVKQVIMDCGSKSEDEAEQYIHKLEQCRRYQAETWS</sequence>
<dbReference type="Gene3D" id="1.20.990.10">
    <property type="entry name" value="NADPH-cytochrome p450 Reductase, Chain A, domain 3"/>
    <property type="match status" value="1"/>
</dbReference>
<dbReference type="HAMAP" id="MF_03178">
    <property type="entry name" value="NDOR1"/>
    <property type="match status" value="1"/>
</dbReference>
<dbReference type="SUPFAM" id="SSF52343">
    <property type="entry name" value="Ferredoxin reductase-like, C-terminal NADP-linked domain"/>
    <property type="match status" value="1"/>
</dbReference>
<evidence type="ECO:0000313" key="16">
    <source>
        <dbReference type="EMBL" id="CAC5398700.1"/>
    </source>
</evidence>
<dbReference type="EMBL" id="CACVKT020005967">
    <property type="protein sequence ID" value="CAC5398700.1"/>
    <property type="molecule type" value="Genomic_DNA"/>
</dbReference>
<evidence type="ECO:0000256" key="9">
    <source>
        <dbReference type="ARBA" id="ARBA00023002"/>
    </source>
</evidence>
<evidence type="ECO:0000256" key="2">
    <source>
        <dbReference type="ARBA" id="ARBA00001974"/>
    </source>
</evidence>
<dbReference type="Gene3D" id="2.40.30.10">
    <property type="entry name" value="Translation factors"/>
    <property type="match status" value="1"/>
</dbReference>
<feature type="binding site" evidence="13">
    <location>
        <begin position="519"/>
        <end position="523"/>
    </location>
    <ligand>
        <name>NADP(+)</name>
        <dbReference type="ChEBI" id="CHEBI:58349"/>
    </ligand>
</feature>
<feature type="binding site" evidence="13">
    <location>
        <position position="133"/>
    </location>
    <ligand>
        <name>FMN</name>
        <dbReference type="ChEBI" id="CHEBI:58210"/>
    </ligand>
</feature>
<feature type="domain" description="FAD-binding FR-type" evidence="15">
    <location>
        <begin position="207"/>
        <end position="444"/>
    </location>
</feature>
<keyword evidence="6 13" id="KW-0288">FMN</keyword>
<evidence type="ECO:0000256" key="12">
    <source>
        <dbReference type="ARBA" id="ARBA00063044"/>
    </source>
</evidence>
<feature type="binding site" evidence="13">
    <location>
        <position position="458"/>
    </location>
    <ligand>
        <name>NADP(+)</name>
        <dbReference type="ChEBI" id="CHEBI:58349"/>
    </ligand>
</feature>
<feature type="domain" description="Flavodoxin-like" evidence="14">
    <location>
        <begin position="7"/>
        <end position="151"/>
    </location>
</feature>